<proteinExistence type="predicted"/>
<reference evidence="2 3" key="1">
    <citation type="submission" date="2024-04" db="EMBL/GenBank/DDBJ databases">
        <title>New Clade of Flavobacterium.</title>
        <authorList>
            <person name="Matos L."/>
            <person name="Proenca D.N."/>
            <person name="Fransisco R.M."/>
            <person name="Chung A.P."/>
            <person name="Maccario L."/>
            <person name="Sorensen S.J."/>
            <person name="Morais P.V."/>
        </authorList>
    </citation>
    <scope>NUCLEOTIDE SEQUENCE [LARGE SCALE GENOMIC DNA]</scope>
    <source>
        <strain evidence="2 3">FZUC8N2.13</strain>
    </source>
</reference>
<feature type="non-terminal residue" evidence="2">
    <location>
        <position position="460"/>
    </location>
</feature>
<gene>
    <name evidence="2" type="ORF">AAGV28_07545</name>
</gene>
<sequence length="460" mass="48632">MKKIVILFILFVATNSFAQMNGISYQAIILNPKGEQLPGVNNLNSPLVNKDICMVFKFVDEFSNVEYQETIQTKTDGFGMVNLVIGSGNQTAGYAASFKDIVWNISKKSLIVGINADGNCATYIEISNQDFSYVPLAFSAINAENVTGVVAIENGGTNATNLVDARTNLQINNVDNTTDLNKPISIATQSALNLKENVINKSIDVIVDGNSDVKYPSVKAVKMYVDGKQLVLSNAIDAEIIRAKAAETTIATNLTTETTARTSADATLTTNLATEVTNRTNADLLKENLANKSTNVTNDGTSDTKYPSVKSVKTYVDASVTAVTTALALKANIDSPTFTGTVNGITATMVGLPDVDNTSDANKPVSTATKTALDTKVDKVDGERLINASEITKLSNQSGTNTGDQDLSSFATTTAIDLKANIDSPTFTGTVNGITATMVGLPNVDNTSDANKPVSTATQS</sequence>
<evidence type="ECO:0000313" key="2">
    <source>
        <dbReference type="EMBL" id="MFA9191220.1"/>
    </source>
</evidence>
<keyword evidence="1" id="KW-0732">Signal</keyword>
<feature type="chain" id="PRO_5045768727" evidence="1">
    <location>
        <begin position="19"/>
        <end position="460"/>
    </location>
</feature>
<protein>
    <submittedName>
        <fullName evidence="2">Uncharacterized protein</fullName>
    </submittedName>
</protein>
<keyword evidence="3" id="KW-1185">Reference proteome</keyword>
<dbReference type="EMBL" id="JBCFQL010000007">
    <property type="protein sequence ID" value="MFA9191220.1"/>
    <property type="molecule type" value="Genomic_DNA"/>
</dbReference>
<organism evidence="2 3">
    <name type="scientific">Flavobacterium zubiriense</name>
    <dbReference type="NCBI Taxonomy" id="3138075"/>
    <lineage>
        <taxon>Bacteria</taxon>
        <taxon>Pseudomonadati</taxon>
        <taxon>Bacteroidota</taxon>
        <taxon>Flavobacteriia</taxon>
        <taxon>Flavobacteriales</taxon>
        <taxon>Flavobacteriaceae</taxon>
        <taxon>Flavobacterium</taxon>
    </lineage>
</organism>
<evidence type="ECO:0000256" key="1">
    <source>
        <dbReference type="SAM" id="SignalP"/>
    </source>
</evidence>
<dbReference type="Proteomes" id="UP001574169">
    <property type="component" value="Unassembled WGS sequence"/>
</dbReference>
<dbReference type="RefSeq" id="WP_373406212.1">
    <property type="nucleotide sequence ID" value="NZ_JBCFQL010000007.1"/>
</dbReference>
<evidence type="ECO:0000313" key="3">
    <source>
        <dbReference type="Proteomes" id="UP001574169"/>
    </source>
</evidence>
<feature type="signal peptide" evidence="1">
    <location>
        <begin position="1"/>
        <end position="18"/>
    </location>
</feature>
<accession>A0ABV4TB48</accession>
<comment type="caution">
    <text evidence="2">The sequence shown here is derived from an EMBL/GenBank/DDBJ whole genome shotgun (WGS) entry which is preliminary data.</text>
</comment>
<name>A0ABV4TB48_9FLAO</name>